<dbReference type="GO" id="GO:0004325">
    <property type="term" value="F:ferrochelatase activity"/>
    <property type="evidence" value="ECO:0007669"/>
    <property type="project" value="UniProtKB-UniRule"/>
</dbReference>
<dbReference type="InterPro" id="IPR033644">
    <property type="entry name" value="Ferrochelatase_C"/>
</dbReference>
<dbReference type="InterPro" id="IPR033659">
    <property type="entry name" value="Ferrochelatase_N"/>
</dbReference>
<dbReference type="EMBL" id="UXUI01008388">
    <property type="protein sequence ID" value="VDD91378.1"/>
    <property type="molecule type" value="Genomic_DNA"/>
</dbReference>
<dbReference type="EC" id="4.98.1.1" evidence="8"/>
<feature type="signal peptide" evidence="9">
    <location>
        <begin position="1"/>
        <end position="18"/>
    </location>
</feature>
<dbReference type="PANTHER" id="PTHR11108:SF1">
    <property type="entry name" value="FERROCHELATASE, MITOCHONDRIAL"/>
    <property type="match status" value="1"/>
</dbReference>
<sequence length="382" mass="43890">MLLLVLQVLCSWVPHLNVINELKGTVALAGSSHVHRLKFARLYAHQMKNCSSSQMEALALGKKTGVLLVNTGTPEQYTYFSIRKFLAEFLSDRRVIELPRIIWLPILYLFVLTRRPFKKRNCYKSIWNAEKNESPLRTISRNQALHLATRLESRLFDVEWAFRYGNPSISSSIQALKDRGCNRLLLFPLFPQFAGPTTATIVDEVFRCLSKQRHQMSLRVVSPFFDNDVYITAVVKKIQEKLDNLDFSIDAIIFSYHGLPVDYCLKGDPYEVQCEETTRLLKQKLSYDGQFFTTYQSRYGKGKWLQPYTEDMVVELAKSNIKNLLIVTPGFLGDCIETVREIAAELESKFRENGGQRFVLVSCLNDSPEGIDMLETIVYDNV</sequence>
<reference evidence="12" key="1">
    <citation type="submission" date="2017-02" db="UniProtKB">
        <authorList>
            <consortium name="WormBaseParasite"/>
        </authorList>
    </citation>
    <scope>IDENTIFICATION</scope>
</reference>
<keyword evidence="4 8" id="KW-0350">Heme biosynthesis</keyword>
<evidence type="ECO:0000256" key="9">
    <source>
        <dbReference type="SAM" id="SignalP"/>
    </source>
</evidence>
<dbReference type="GO" id="GO:0006783">
    <property type="term" value="P:heme biosynthetic process"/>
    <property type="evidence" value="ECO:0007669"/>
    <property type="project" value="UniProtKB-UniRule"/>
</dbReference>
<dbReference type="NCBIfam" id="TIGR00109">
    <property type="entry name" value="hemH"/>
    <property type="match status" value="1"/>
</dbReference>
<evidence type="ECO:0000256" key="2">
    <source>
        <dbReference type="ARBA" id="ARBA00007718"/>
    </source>
</evidence>
<dbReference type="GO" id="GO:0005743">
    <property type="term" value="C:mitochondrial inner membrane"/>
    <property type="evidence" value="ECO:0007669"/>
    <property type="project" value="UniProtKB-SubCell"/>
</dbReference>
<comment type="subcellular location">
    <subcellularLocation>
        <location evidence="8">Mitochondrion inner membrane</location>
    </subcellularLocation>
</comment>
<evidence type="ECO:0000256" key="8">
    <source>
        <dbReference type="RuleBase" id="RU000607"/>
    </source>
</evidence>
<evidence type="ECO:0000256" key="3">
    <source>
        <dbReference type="ARBA" id="ARBA00023004"/>
    </source>
</evidence>
<keyword evidence="3 8" id="KW-0408">Iron</keyword>
<keyword evidence="8" id="KW-0472">Membrane</keyword>
<keyword evidence="6 8" id="KW-0627">Porphyrin biosynthesis</keyword>
<evidence type="ECO:0000256" key="7">
    <source>
        <dbReference type="ARBA" id="ARBA00049915"/>
    </source>
</evidence>
<dbReference type="OrthoDB" id="5775002at2759"/>
<evidence type="ECO:0000313" key="10">
    <source>
        <dbReference type="EMBL" id="VDD91378.1"/>
    </source>
</evidence>
<dbReference type="AlphaFoldDB" id="A0A0N4V888"/>
<comment type="pathway">
    <text evidence="1 8">Porphyrin-containing compound metabolism; protoheme biosynthesis; protoheme from protoporphyrin-IX: step 1/1.</text>
</comment>
<keyword evidence="8" id="KW-0496">Mitochondrion</keyword>
<accession>A0A0N4V888</accession>
<reference evidence="10 11" key="2">
    <citation type="submission" date="2018-10" db="EMBL/GenBank/DDBJ databases">
        <authorList>
            <consortium name="Pathogen Informatics"/>
        </authorList>
    </citation>
    <scope>NUCLEOTIDE SEQUENCE [LARGE SCALE GENOMIC DNA]</scope>
</reference>
<evidence type="ECO:0000256" key="5">
    <source>
        <dbReference type="ARBA" id="ARBA00023239"/>
    </source>
</evidence>
<dbReference type="HAMAP" id="MF_00323">
    <property type="entry name" value="Ferrochelatase"/>
    <property type="match status" value="1"/>
</dbReference>
<name>A0A0N4V888_ENTVE</name>
<comment type="catalytic activity">
    <reaction evidence="7">
        <text>heme b + 2 H(+) = protoporphyrin IX + Fe(2+)</text>
        <dbReference type="Rhea" id="RHEA:22584"/>
        <dbReference type="ChEBI" id="CHEBI:15378"/>
        <dbReference type="ChEBI" id="CHEBI:29033"/>
        <dbReference type="ChEBI" id="CHEBI:57306"/>
        <dbReference type="ChEBI" id="CHEBI:60344"/>
        <dbReference type="EC" id="4.98.1.1"/>
    </reaction>
    <physiologicalReaction direction="right-to-left" evidence="7">
        <dbReference type="Rhea" id="RHEA:22586"/>
    </physiologicalReaction>
</comment>
<dbReference type="CDD" id="cd00419">
    <property type="entry name" value="Ferrochelatase_C"/>
    <property type="match status" value="1"/>
</dbReference>
<dbReference type="Gene3D" id="3.40.50.1400">
    <property type="match status" value="2"/>
</dbReference>
<keyword evidence="8" id="KW-0999">Mitochondrion inner membrane</keyword>
<dbReference type="PANTHER" id="PTHR11108">
    <property type="entry name" value="FERROCHELATASE"/>
    <property type="match status" value="1"/>
</dbReference>
<dbReference type="Pfam" id="PF00762">
    <property type="entry name" value="Ferrochelatase"/>
    <property type="match status" value="1"/>
</dbReference>
<dbReference type="Proteomes" id="UP000274131">
    <property type="component" value="Unassembled WGS sequence"/>
</dbReference>
<proteinExistence type="inferred from homology"/>
<dbReference type="InterPro" id="IPR019772">
    <property type="entry name" value="Ferrochelatase_AS"/>
</dbReference>
<dbReference type="InterPro" id="IPR001015">
    <property type="entry name" value="Ferrochelatase"/>
</dbReference>
<keyword evidence="5 8" id="KW-0456">Lyase</keyword>
<evidence type="ECO:0000256" key="4">
    <source>
        <dbReference type="ARBA" id="ARBA00023133"/>
    </source>
</evidence>
<dbReference type="CDD" id="cd03411">
    <property type="entry name" value="Ferrochelatase_N"/>
    <property type="match status" value="1"/>
</dbReference>
<dbReference type="WBParaSite" id="EVEC_0000655501-mRNA-1">
    <property type="protein sequence ID" value="EVEC_0000655501-mRNA-1"/>
    <property type="gene ID" value="EVEC_0000655501"/>
</dbReference>
<evidence type="ECO:0000256" key="6">
    <source>
        <dbReference type="ARBA" id="ARBA00023244"/>
    </source>
</evidence>
<gene>
    <name evidence="10" type="ORF">EVEC_LOCUS6129</name>
</gene>
<evidence type="ECO:0000256" key="1">
    <source>
        <dbReference type="ARBA" id="ARBA00004943"/>
    </source>
</evidence>
<comment type="function">
    <text evidence="8">Catalyzes the ferrous insertion into protoporphyrin IX.</text>
</comment>
<evidence type="ECO:0000313" key="11">
    <source>
        <dbReference type="Proteomes" id="UP000274131"/>
    </source>
</evidence>
<organism evidence="12">
    <name type="scientific">Enterobius vermicularis</name>
    <name type="common">Human pinworm</name>
    <dbReference type="NCBI Taxonomy" id="51028"/>
    <lineage>
        <taxon>Eukaryota</taxon>
        <taxon>Metazoa</taxon>
        <taxon>Ecdysozoa</taxon>
        <taxon>Nematoda</taxon>
        <taxon>Chromadorea</taxon>
        <taxon>Rhabditida</taxon>
        <taxon>Spirurina</taxon>
        <taxon>Oxyuridomorpha</taxon>
        <taxon>Oxyuroidea</taxon>
        <taxon>Oxyuridae</taxon>
        <taxon>Enterobius</taxon>
    </lineage>
</organism>
<dbReference type="SUPFAM" id="SSF53800">
    <property type="entry name" value="Chelatase"/>
    <property type="match status" value="1"/>
</dbReference>
<evidence type="ECO:0000313" key="12">
    <source>
        <dbReference type="WBParaSite" id="EVEC_0000655501-mRNA-1"/>
    </source>
</evidence>
<feature type="chain" id="PRO_5043122736" description="Ferrochelatase" evidence="9">
    <location>
        <begin position="19"/>
        <end position="382"/>
    </location>
</feature>
<protein>
    <recommendedName>
        <fullName evidence="8">Ferrochelatase</fullName>
        <ecNumber evidence="8">4.98.1.1</ecNumber>
    </recommendedName>
</protein>
<dbReference type="UniPathway" id="UPA00252">
    <property type="reaction ID" value="UER00325"/>
</dbReference>
<keyword evidence="9" id="KW-0732">Signal</keyword>
<keyword evidence="11" id="KW-1185">Reference proteome</keyword>
<dbReference type="PROSITE" id="PS00534">
    <property type="entry name" value="FERROCHELATASE"/>
    <property type="match status" value="1"/>
</dbReference>
<dbReference type="STRING" id="51028.A0A0N4V888"/>
<comment type="similarity">
    <text evidence="2 8">Belongs to the ferrochelatase family.</text>
</comment>